<keyword evidence="8 11" id="KW-1133">Transmembrane helix</keyword>
<feature type="transmembrane region" description="Helical" evidence="11">
    <location>
        <begin position="343"/>
        <end position="361"/>
    </location>
</feature>
<dbReference type="OrthoDB" id="9782003at2"/>
<evidence type="ECO:0000256" key="10">
    <source>
        <dbReference type="ARBA" id="ARBA00023136"/>
    </source>
</evidence>
<dbReference type="InterPro" id="IPR001478">
    <property type="entry name" value="PDZ"/>
</dbReference>
<dbReference type="InterPro" id="IPR036034">
    <property type="entry name" value="PDZ_sf"/>
</dbReference>
<dbReference type="GO" id="GO:0006508">
    <property type="term" value="P:proteolysis"/>
    <property type="evidence" value="ECO:0007669"/>
    <property type="project" value="UniProtKB-KW"/>
</dbReference>
<evidence type="ECO:0000256" key="7">
    <source>
        <dbReference type="ARBA" id="ARBA00022833"/>
    </source>
</evidence>
<gene>
    <name evidence="13" type="primary">rseP</name>
    <name evidence="13" type="ORF">EUU23_04785</name>
</gene>
<keyword evidence="10 11" id="KW-0472">Membrane</keyword>
<evidence type="ECO:0000256" key="4">
    <source>
        <dbReference type="ARBA" id="ARBA00022670"/>
    </source>
</evidence>
<dbReference type="GO" id="GO:0004222">
    <property type="term" value="F:metalloendopeptidase activity"/>
    <property type="evidence" value="ECO:0007669"/>
    <property type="project" value="InterPro"/>
</dbReference>
<sequence>MAVESPNIIITLLAFLTLIGTLVVVHELGHYFVGRWFGVKAEKFSIGFGPQIYGRTDKRGTLWRVGVLPLGGYVQFAGDMNPSSQADESWKSLPEVERNQTFQSKPLWQRALIVFAGPAVNFILAILIAMGFLLAFGKSVTPPVIDIVQPNSPAAVAGLIPGDQIISFNGRAIETFDEMANEIIMIPGETAKIEIKRGDRIIVKNARVAVAEETDRFGNKYRVGRIGVGATGIEVRKVGIIEAPWAAIVQTGNVLRQQMIGLGQIISGRRPLTELGGPLKIAKVSGEAMSMGILTFISLAALISINLGFINLLPIPMLDGGHLLLYAIEAVRKRPATPLVQEWAFRAGFAMLVGFMIMVTFNDLASFGLFGGG</sequence>
<feature type="transmembrane region" description="Helical" evidence="11">
    <location>
        <begin position="293"/>
        <end position="313"/>
    </location>
</feature>
<dbReference type="Pfam" id="PF17820">
    <property type="entry name" value="PDZ_6"/>
    <property type="match status" value="1"/>
</dbReference>
<dbReference type="SMART" id="SM00228">
    <property type="entry name" value="PDZ"/>
    <property type="match status" value="1"/>
</dbReference>
<evidence type="ECO:0000256" key="2">
    <source>
        <dbReference type="ARBA" id="ARBA00004141"/>
    </source>
</evidence>
<keyword evidence="14" id="KW-1185">Reference proteome</keyword>
<evidence type="ECO:0000313" key="14">
    <source>
        <dbReference type="Proteomes" id="UP000471147"/>
    </source>
</evidence>
<dbReference type="InterPro" id="IPR041489">
    <property type="entry name" value="PDZ_6"/>
</dbReference>
<dbReference type="InterPro" id="IPR008915">
    <property type="entry name" value="Peptidase_M50"/>
</dbReference>
<keyword evidence="7 11" id="KW-0862">Zinc</keyword>
<dbReference type="Gene3D" id="2.30.42.10">
    <property type="match status" value="1"/>
</dbReference>
<feature type="transmembrane region" description="Helical" evidence="11">
    <location>
        <begin position="112"/>
        <end position="136"/>
    </location>
</feature>
<name>A0A6I4LYC3_9SPHN</name>
<dbReference type="GO" id="GO:0016020">
    <property type="term" value="C:membrane"/>
    <property type="evidence" value="ECO:0007669"/>
    <property type="project" value="UniProtKB-SubCell"/>
</dbReference>
<evidence type="ECO:0000256" key="3">
    <source>
        <dbReference type="ARBA" id="ARBA00007931"/>
    </source>
</evidence>
<dbReference type="SUPFAM" id="SSF50156">
    <property type="entry name" value="PDZ domain-like"/>
    <property type="match status" value="1"/>
</dbReference>
<dbReference type="RefSeq" id="WP_160352941.1">
    <property type="nucleotide sequence ID" value="NZ_SDWJ01000001.1"/>
</dbReference>
<keyword evidence="6 11" id="KW-0378">Hydrolase</keyword>
<comment type="caution">
    <text evidence="13">The sequence shown here is derived from an EMBL/GenBank/DDBJ whole genome shotgun (WGS) entry which is preliminary data.</text>
</comment>
<reference evidence="13 14" key="1">
    <citation type="submission" date="2019-01" db="EMBL/GenBank/DDBJ databases">
        <title>Sphingorhabdus lacus sp.nov., isolated from an oligotrophic freshwater lake.</title>
        <authorList>
            <person name="Park M."/>
        </authorList>
    </citation>
    <scope>NUCLEOTIDE SEQUENCE [LARGE SCALE GENOMIC DNA]</scope>
    <source>
        <strain evidence="13 14">IMCC26285</strain>
    </source>
</reference>
<evidence type="ECO:0000256" key="11">
    <source>
        <dbReference type="RuleBase" id="RU362031"/>
    </source>
</evidence>
<evidence type="ECO:0000313" key="13">
    <source>
        <dbReference type="EMBL" id="MVZ97020.1"/>
    </source>
</evidence>
<comment type="subcellular location">
    <subcellularLocation>
        <location evidence="2">Membrane</location>
        <topology evidence="2">Multi-pass membrane protein</topology>
    </subcellularLocation>
</comment>
<dbReference type="Proteomes" id="UP000471147">
    <property type="component" value="Unassembled WGS sequence"/>
</dbReference>
<dbReference type="CDD" id="cd06163">
    <property type="entry name" value="S2P-M50_PDZ_RseP-like"/>
    <property type="match status" value="1"/>
</dbReference>
<protein>
    <recommendedName>
        <fullName evidence="11">Zinc metalloprotease</fullName>
        <ecNumber evidence="11">3.4.24.-</ecNumber>
    </recommendedName>
</protein>
<comment type="similarity">
    <text evidence="3 11">Belongs to the peptidase M50B family.</text>
</comment>
<keyword evidence="11" id="KW-0479">Metal-binding</keyword>
<evidence type="ECO:0000256" key="8">
    <source>
        <dbReference type="ARBA" id="ARBA00022989"/>
    </source>
</evidence>
<dbReference type="Pfam" id="PF02163">
    <property type="entry name" value="Peptidase_M50"/>
    <property type="match status" value="1"/>
</dbReference>
<dbReference type="AlphaFoldDB" id="A0A6I4LYC3"/>
<organism evidence="13 14">
    <name type="scientific">Sphingorhabdus profundilacus</name>
    <dbReference type="NCBI Taxonomy" id="2509718"/>
    <lineage>
        <taxon>Bacteria</taxon>
        <taxon>Pseudomonadati</taxon>
        <taxon>Pseudomonadota</taxon>
        <taxon>Alphaproteobacteria</taxon>
        <taxon>Sphingomonadales</taxon>
        <taxon>Sphingomonadaceae</taxon>
        <taxon>Sphingorhabdus</taxon>
    </lineage>
</organism>
<keyword evidence="9 11" id="KW-0482">Metalloprotease</keyword>
<evidence type="ECO:0000259" key="12">
    <source>
        <dbReference type="PROSITE" id="PS50106"/>
    </source>
</evidence>
<evidence type="ECO:0000256" key="9">
    <source>
        <dbReference type="ARBA" id="ARBA00023049"/>
    </source>
</evidence>
<dbReference type="PANTHER" id="PTHR42837:SF2">
    <property type="entry name" value="MEMBRANE METALLOPROTEASE ARASP2, CHLOROPLASTIC-RELATED"/>
    <property type="match status" value="1"/>
</dbReference>
<evidence type="ECO:0000256" key="6">
    <source>
        <dbReference type="ARBA" id="ARBA00022801"/>
    </source>
</evidence>
<keyword evidence="4 13" id="KW-0645">Protease</keyword>
<proteinExistence type="inferred from homology"/>
<dbReference type="InterPro" id="IPR004387">
    <property type="entry name" value="Pept_M50_Zn"/>
</dbReference>
<feature type="transmembrane region" description="Helical" evidence="11">
    <location>
        <begin position="6"/>
        <end position="25"/>
    </location>
</feature>
<evidence type="ECO:0000256" key="5">
    <source>
        <dbReference type="ARBA" id="ARBA00022692"/>
    </source>
</evidence>
<dbReference type="EC" id="3.4.24.-" evidence="11"/>
<dbReference type="PANTHER" id="PTHR42837">
    <property type="entry name" value="REGULATOR OF SIGMA-E PROTEASE RSEP"/>
    <property type="match status" value="1"/>
</dbReference>
<dbReference type="GO" id="GO:0046872">
    <property type="term" value="F:metal ion binding"/>
    <property type="evidence" value="ECO:0007669"/>
    <property type="project" value="UniProtKB-KW"/>
</dbReference>
<evidence type="ECO:0000256" key="1">
    <source>
        <dbReference type="ARBA" id="ARBA00001947"/>
    </source>
</evidence>
<comment type="cofactor">
    <cofactor evidence="1 11">
        <name>Zn(2+)</name>
        <dbReference type="ChEBI" id="CHEBI:29105"/>
    </cofactor>
</comment>
<feature type="domain" description="PDZ" evidence="12">
    <location>
        <begin position="130"/>
        <end position="199"/>
    </location>
</feature>
<dbReference type="PROSITE" id="PS50106">
    <property type="entry name" value="PDZ"/>
    <property type="match status" value="1"/>
</dbReference>
<dbReference type="EMBL" id="SDWJ01000001">
    <property type="protein sequence ID" value="MVZ97020.1"/>
    <property type="molecule type" value="Genomic_DNA"/>
</dbReference>
<keyword evidence="5 11" id="KW-0812">Transmembrane</keyword>
<accession>A0A6I4LYC3</accession>
<dbReference type="NCBIfam" id="TIGR00054">
    <property type="entry name" value="RIP metalloprotease RseP"/>
    <property type="match status" value="1"/>
</dbReference>